<reference evidence="2" key="1">
    <citation type="submission" date="2017-02" db="UniProtKB">
        <authorList>
            <consortium name="WormBaseParasite"/>
        </authorList>
    </citation>
    <scope>IDENTIFICATION</scope>
</reference>
<protein>
    <submittedName>
        <fullName evidence="2">ChSh domain-containing protein</fullName>
    </submittedName>
</protein>
<dbReference type="Gene3D" id="2.40.50.40">
    <property type="match status" value="1"/>
</dbReference>
<accession>A0A0N5B6M9</accession>
<dbReference type="AlphaFoldDB" id="A0A0N5B6M9"/>
<dbReference type="InterPro" id="IPR016197">
    <property type="entry name" value="Chromo-like_dom_sf"/>
</dbReference>
<dbReference type="Proteomes" id="UP000046392">
    <property type="component" value="Unplaced"/>
</dbReference>
<sequence length="115" mass="13604">MNGWEIKTILDKVKFTEKGKQQHMYKVRWADSLVTANDFIDKSIIQKFEDGLLEYEIIGPDKKSKGETLIDITNMNWFIKCKKTGEKKLISYSKLKENYPEQLLKFYEDNLAPFM</sequence>
<dbReference type="SUPFAM" id="SSF54160">
    <property type="entry name" value="Chromo domain-like"/>
    <property type="match status" value="1"/>
</dbReference>
<keyword evidence="1" id="KW-1185">Reference proteome</keyword>
<name>A0A0N5B6M9_STREA</name>
<dbReference type="WBParaSite" id="SPAL_0000171700.1">
    <property type="protein sequence ID" value="SPAL_0000171700.1"/>
    <property type="gene ID" value="SPAL_0000171700"/>
</dbReference>
<evidence type="ECO:0000313" key="1">
    <source>
        <dbReference type="Proteomes" id="UP000046392"/>
    </source>
</evidence>
<proteinExistence type="predicted"/>
<organism evidence="1 2">
    <name type="scientific">Strongyloides papillosus</name>
    <name type="common">Intestinal threadworm</name>
    <dbReference type="NCBI Taxonomy" id="174720"/>
    <lineage>
        <taxon>Eukaryota</taxon>
        <taxon>Metazoa</taxon>
        <taxon>Ecdysozoa</taxon>
        <taxon>Nematoda</taxon>
        <taxon>Chromadorea</taxon>
        <taxon>Rhabditida</taxon>
        <taxon>Tylenchina</taxon>
        <taxon>Panagrolaimomorpha</taxon>
        <taxon>Strongyloidoidea</taxon>
        <taxon>Strongyloididae</taxon>
        <taxon>Strongyloides</taxon>
    </lineage>
</organism>
<evidence type="ECO:0000313" key="2">
    <source>
        <dbReference type="WBParaSite" id="SPAL_0000171700.1"/>
    </source>
</evidence>